<evidence type="ECO:0000313" key="17">
    <source>
        <dbReference type="Proteomes" id="UP000245884"/>
    </source>
</evidence>
<feature type="region of interest" description="Disordered" evidence="14">
    <location>
        <begin position="364"/>
        <end position="384"/>
    </location>
</feature>
<feature type="compositionally biased region" description="Low complexity" evidence="14">
    <location>
        <begin position="368"/>
        <end position="381"/>
    </location>
</feature>
<name>A0A316UQN2_9BASI</name>
<keyword evidence="8" id="KW-0456">Lyase</keyword>
<dbReference type="InterPro" id="IPR026956">
    <property type="entry name" value="D-ser_dehydrat-like_dom"/>
</dbReference>
<evidence type="ECO:0000256" key="14">
    <source>
        <dbReference type="SAM" id="MobiDB-lite"/>
    </source>
</evidence>
<dbReference type="PANTHER" id="PTHR28004">
    <property type="entry name" value="ZGC:162816-RELATED"/>
    <property type="match status" value="1"/>
</dbReference>
<dbReference type="Pfam" id="PF14031">
    <property type="entry name" value="D-ser_dehydrat"/>
    <property type="match status" value="1"/>
</dbReference>
<dbReference type="InterPro" id="IPR042208">
    <property type="entry name" value="D-ser_dehydrat-like_sf"/>
</dbReference>
<dbReference type="AlphaFoldDB" id="A0A316UQN2"/>
<dbReference type="STRING" id="1569628.A0A316UQN2"/>
<organism evidence="16 17">
    <name type="scientific">Jaminaea rosea</name>
    <dbReference type="NCBI Taxonomy" id="1569628"/>
    <lineage>
        <taxon>Eukaryota</taxon>
        <taxon>Fungi</taxon>
        <taxon>Dikarya</taxon>
        <taxon>Basidiomycota</taxon>
        <taxon>Ustilaginomycotina</taxon>
        <taxon>Exobasidiomycetes</taxon>
        <taxon>Microstromatales</taxon>
        <taxon>Microstromatales incertae sedis</taxon>
        <taxon>Jaminaea</taxon>
    </lineage>
</organism>
<protein>
    <recommendedName>
        <fullName evidence="12">D-serine dehydratase</fullName>
        <ecNumber evidence="11">4.3.1.18</ecNumber>
    </recommendedName>
    <alternativeName>
        <fullName evidence="13">D-serine deaminase</fullName>
    </alternativeName>
</protein>
<evidence type="ECO:0000313" key="16">
    <source>
        <dbReference type="EMBL" id="PWN27606.1"/>
    </source>
</evidence>
<comment type="function">
    <text evidence="10">Catalyzes the conversion of D-serine to pyruvate and ammonia. May play a role in D-serine detoxification.</text>
</comment>
<keyword evidence="17" id="KW-1185">Reference proteome</keyword>
<dbReference type="OrthoDB" id="20198at2759"/>
<comment type="similarity">
    <text evidence="3">Belongs to the DSD1 family.</text>
</comment>
<evidence type="ECO:0000256" key="5">
    <source>
        <dbReference type="ARBA" id="ARBA00022723"/>
    </source>
</evidence>
<comment type="cofactor">
    <cofactor evidence="2">
        <name>Zn(2+)</name>
        <dbReference type="ChEBI" id="CHEBI:29105"/>
    </cofactor>
</comment>
<evidence type="ECO:0000256" key="7">
    <source>
        <dbReference type="ARBA" id="ARBA00022898"/>
    </source>
</evidence>
<dbReference type="Pfam" id="PF01168">
    <property type="entry name" value="Ala_racemase_N"/>
    <property type="match status" value="1"/>
</dbReference>
<keyword evidence="7" id="KW-0663">Pyridoxal phosphate</keyword>
<dbReference type="EMBL" id="KZ819667">
    <property type="protein sequence ID" value="PWN27606.1"/>
    <property type="molecule type" value="Genomic_DNA"/>
</dbReference>
<dbReference type="InterPro" id="IPR029066">
    <property type="entry name" value="PLP-binding_barrel"/>
</dbReference>
<keyword evidence="6" id="KW-0862">Zinc</keyword>
<dbReference type="InterPro" id="IPR001608">
    <property type="entry name" value="Ala_racemase_N"/>
</dbReference>
<evidence type="ECO:0000256" key="13">
    <source>
        <dbReference type="ARBA" id="ARBA00075219"/>
    </source>
</evidence>
<dbReference type="GO" id="GO:0008721">
    <property type="term" value="F:D-serine ammonia-lyase activity"/>
    <property type="evidence" value="ECO:0007669"/>
    <property type="project" value="UniProtKB-EC"/>
</dbReference>
<evidence type="ECO:0000256" key="4">
    <source>
        <dbReference type="ARBA" id="ARBA00022575"/>
    </source>
</evidence>
<evidence type="ECO:0000256" key="12">
    <source>
        <dbReference type="ARBA" id="ARBA00069616"/>
    </source>
</evidence>
<dbReference type="GO" id="GO:0009636">
    <property type="term" value="P:response to toxic substance"/>
    <property type="evidence" value="ECO:0007669"/>
    <property type="project" value="UniProtKB-KW"/>
</dbReference>
<dbReference type="PANTHER" id="PTHR28004:SF2">
    <property type="entry name" value="D-SERINE DEHYDRATASE"/>
    <property type="match status" value="1"/>
</dbReference>
<dbReference type="Gene3D" id="3.20.20.10">
    <property type="entry name" value="Alanine racemase"/>
    <property type="match status" value="1"/>
</dbReference>
<evidence type="ECO:0000256" key="2">
    <source>
        <dbReference type="ARBA" id="ARBA00001947"/>
    </source>
</evidence>
<evidence type="ECO:0000256" key="11">
    <source>
        <dbReference type="ARBA" id="ARBA00066349"/>
    </source>
</evidence>
<dbReference type="Proteomes" id="UP000245884">
    <property type="component" value="Unassembled WGS sequence"/>
</dbReference>
<evidence type="ECO:0000256" key="8">
    <source>
        <dbReference type="ARBA" id="ARBA00023239"/>
    </source>
</evidence>
<evidence type="ECO:0000256" key="9">
    <source>
        <dbReference type="ARBA" id="ARBA00051198"/>
    </source>
</evidence>
<comment type="cofactor">
    <cofactor evidence="1">
        <name>pyridoxal 5'-phosphate</name>
        <dbReference type="ChEBI" id="CHEBI:597326"/>
    </cofactor>
</comment>
<keyword evidence="4" id="KW-0216">Detoxification</keyword>
<proteinExistence type="inferred from homology"/>
<dbReference type="Gene3D" id="2.40.37.20">
    <property type="entry name" value="D-serine dehydratase-like domain"/>
    <property type="match status" value="1"/>
</dbReference>
<comment type="catalytic activity">
    <reaction evidence="9">
        <text>D-serine = pyruvate + NH4(+)</text>
        <dbReference type="Rhea" id="RHEA:13977"/>
        <dbReference type="ChEBI" id="CHEBI:15361"/>
        <dbReference type="ChEBI" id="CHEBI:28938"/>
        <dbReference type="ChEBI" id="CHEBI:35247"/>
        <dbReference type="EC" id="4.3.1.18"/>
    </reaction>
    <physiologicalReaction direction="left-to-right" evidence="9">
        <dbReference type="Rhea" id="RHEA:13978"/>
    </physiologicalReaction>
</comment>
<evidence type="ECO:0000256" key="1">
    <source>
        <dbReference type="ARBA" id="ARBA00001933"/>
    </source>
</evidence>
<dbReference type="FunFam" id="3.20.20.10:FF:000016">
    <property type="entry name" value="D-serine dehydratase"/>
    <property type="match status" value="1"/>
</dbReference>
<feature type="domain" description="D-serine dehydratase-like" evidence="15">
    <location>
        <begin position="348"/>
        <end position="482"/>
    </location>
</feature>
<accession>A0A316UQN2</accession>
<dbReference type="SUPFAM" id="SSF51419">
    <property type="entry name" value="PLP-binding barrel"/>
    <property type="match status" value="1"/>
</dbReference>
<dbReference type="GO" id="GO:0046872">
    <property type="term" value="F:metal ion binding"/>
    <property type="evidence" value="ECO:0007669"/>
    <property type="project" value="UniProtKB-KW"/>
</dbReference>
<keyword evidence="5" id="KW-0479">Metal-binding</keyword>
<evidence type="ECO:0000256" key="6">
    <source>
        <dbReference type="ARBA" id="ARBA00022833"/>
    </source>
</evidence>
<sequence length="508" mass="54563">MTTPDLSSSAHKSIRHGSALLPLPDKAHLSATYVGLPLHALPTPACLIDLAVVRRNCARMARIAAAWQVKLRVHVKTHKTAEGVREMLGKDGSGRVLISTLAEGWGLVRDGLVRDGFVKDILYGLPISEHKLDEIAALRAAVQAETASVEGSTVRLFVDNVAQIDALCRHESSSEQPWSVMVKVDHGARRAGLPPSSPALRALFEKISSTSRHVSLHGIYAYGGHSYSSRSASEADAHLAAELRAVLQAHQVARDALSPSSPSNNKLSKLVLSVGTTPTAHGASRALQSEEIKQLRAQIDELGEGTELELHAGNYPMLDLQQLATKAQPSLEGEGNEGKKPARMDDVAISVLCSVVGSYPGRGAGDNSAAVTSPPTSSSTAQRGDEALIDGGGLAFSKDTGPWGGYGHVIWPRSLRGWELSRPSQEHGIMTLRGEEERKSQWAFEGQEDQQPGAVKVGEKVRIVPQHACMTFAAHPWFYVVDSSQGGSADDDDFGRRVVDVWVPWKGW</sequence>
<dbReference type="RefSeq" id="XP_025362218.1">
    <property type="nucleotide sequence ID" value="XM_025509168.1"/>
</dbReference>
<dbReference type="GeneID" id="37030991"/>
<dbReference type="InterPro" id="IPR051466">
    <property type="entry name" value="D-amino_acid_metab_enzyme"/>
</dbReference>
<dbReference type="SMART" id="SM01119">
    <property type="entry name" value="D-ser_dehydrat"/>
    <property type="match status" value="1"/>
</dbReference>
<reference evidence="16 17" key="1">
    <citation type="journal article" date="2018" name="Mol. Biol. Evol.">
        <title>Broad Genomic Sampling Reveals a Smut Pathogenic Ancestry of the Fungal Clade Ustilaginomycotina.</title>
        <authorList>
            <person name="Kijpornyongpan T."/>
            <person name="Mondo S.J."/>
            <person name="Barry K."/>
            <person name="Sandor L."/>
            <person name="Lee J."/>
            <person name="Lipzen A."/>
            <person name="Pangilinan J."/>
            <person name="LaButti K."/>
            <person name="Hainaut M."/>
            <person name="Henrissat B."/>
            <person name="Grigoriev I.V."/>
            <person name="Spatafora J.W."/>
            <person name="Aime M.C."/>
        </authorList>
    </citation>
    <scope>NUCLEOTIDE SEQUENCE [LARGE SCALE GENOMIC DNA]</scope>
    <source>
        <strain evidence="16 17">MCA 5214</strain>
    </source>
</reference>
<dbReference type="GO" id="GO:0036088">
    <property type="term" value="P:D-serine catabolic process"/>
    <property type="evidence" value="ECO:0007669"/>
    <property type="project" value="TreeGrafter"/>
</dbReference>
<evidence type="ECO:0000256" key="10">
    <source>
        <dbReference type="ARBA" id="ARBA00055764"/>
    </source>
</evidence>
<evidence type="ECO:0000259" key="15">
    <source>
        <dbReference type="SMART" id="SM01119"/>
    </source>
</evidence>
<gene>
    <name evidence="16" type="ORF">BDZ90DRAFT_279396</name>
</gene>
<dbReference type="EC" id="4.3.1.18" evidence="11"/>
<evidence type="ECO:0000256" key="3">
    <source>
        <dbReference type="ARBA" id="ARBA00005323"/>
    </source>
</evidence>